<evidence type="ECO:0000313" key="3">
    <source>
        <dbReference type="Proteomes" id="UP000321039"/>
    </source>
</evidence>
<keyword evidence="1" id="KW-1133">Transmembrane helix</keyword>
<organism evidence="2 3">
    <name type="scientific">Parahaliea maris</name>
    <dbReference type="NCBI Taxonomy" id="2716870"/>
    <lineage>
        <taxon>Bacteria</taxon>
        <taxon>Pseudomonadati</taxon>
        <taxon>Pseudomonadota</taxon>
        <taxon>Gammaproteobacteria</taxon>
        <taxon>Cellvibrionales</taxon>
        <taxon>Halieaceae</taxon>
        <taxon>Parahaliea</taxon>
    </lineage>
</organism>
<keyword evidence="1" id="KW-0472">Membrane</keyword>
<dbReference type="AlphaFoldDB" id="A0A5C8ZNX3"/>
<reference evidence="2 3" key="1">
    <citation type="submission" date="2019-08" db="EMBL/GenBank/DDBJ databases">
        <title>Parahaliea maris sp. nov., isolated from the surface seawater.</title>
        <authorList>
            <person name="Liu Y."/>
        </authorList>
    </citation>
    <scope>NUCLEOTIDE SEQUENCE [LARGE SCALE GENOMIC DNA]</scope>
    <source>
        <strain evidence="2 3">HSLHS9</strain>
    </source>
</reference>
<keyword evidence="3" id="KW-1185">Reference proteome</keyword>
<name>A0A5C8ZNX3_9GAMM</name>
<comment type="caution">
    <text evidence="2">The sequence shown here is derived from an EMBL/GenBank/DDBJ whole genome shotgun (WGS) entry which is preliminary data.</text>
</comment>
<protein>
    <recommendedName>
        <fullName evidence="4">DUF4760 domain-containing protein</fullName>
    </recommendedName>
</protein>
<keyword evidence="1" id="KW-0812">Transmembrane</keyword>
<accession>A0A5C8ZNX3</accession>
<evidence type="ECO:0000313" key="2">
    <source>
        <dbReference type="EMBL" id="TXS90188.1"/>
    </source>
</evidence>
<dbReference type="EMBL" id="VRZA01000008">
    <property type="protein sequence ID" value="TXS90188.1"/>
    <property type="molecule type" value="Genomic_DNA"/>
</dbReference>
<dbReference type="RefSeq" id="WP_148069903.1">
    <property type="nucleotide sequence ID" value="NZ_VRZA01000008.1"/>
</dbReference>
<proteinExistence type="predicted"/>
<gene>
    <name evidence="2" type="ORF">FV139_18155</name>
</gene>
<dbReference type="Proteomes" id="UP000321039">
    <property type="component" value="Unassembled WGS sequence"/>
</dbReference>
<feature type="transmembrane region" description="Helical" evidence="1">
    <location>
        <begin position="6"/>
        <end position="27"/>
    </location>
</feature>
<sequence length="145" mass="16809">MDWEAIGAIAEVFGAVAVIATLAYLGVQVRQSNRLIDSSLAESHANAANEIARLLASDSTAATIFWEGLETDRENIAIEDLRRFDPMIMLFTMSAYQAHRQNDNDALMRADWILQFLGFKQWWRQYRNTYNQEFQNYIDSRLRRL</sequence>
<evidence type="ECO:0008006" key="4">
    <source>
        <dbReference type="Google" id="ProtNLM"/>
    </source>
</evidence>
<evidence type="ECO:0000256" key="1">
    <source>
        <dbReference type="SAM" id="Phobius"/>
    </source>
</evidence>